<reference evidence="4" key="1">
    <citation type="submission" date="2016-10" db="EMBL/GenBank/DDBJ databases">
        <authorList>
            <person name="Varghese N."/>
            <person name="Submissions S."/>
        </authorList>
    </citation>
    <scope>NUCLEOTIDE SEQUENCE [LARGE SCALE GENOMIC DNA]</scope>
    <source>
        <strain evidence="4">DSM 4002</strain>
    </source>
</reference>
<protein>
    <submittedName>
        <fullName evidence="3">Outer membrane insertion C-terminal signal</fullName>
    </submittedName>
</protein>
<dbReference type="SUPFAM" id="SSF56925">
    <property type="entry name" value="OMPA-like"/>
    <property type="match status" value="1"/>
</dbReference>
<accession>A0A1I4X667</accession>
<dbReference type="InterPro" id="IPR011250">
    <property type="entry name" value="OMP/PagP_B-barrel"/>
</dbReference>
<organism evidence="3 4">
    <name type="scientific">Flavobacterium succinicans</name>
    <dbReference type="NCBI Taxonomy" id="29536"/>
    <lineage>
        <taxon>Bacteria</taxon>
        <taxon>Pseudomonadati</taxon>
        <taxon>Bacteroidota</taxon>
        <taxon>Flavobacteriia</taxon>
        <taxon>Flavobacteriales</taxon>
        <taxon>Flavobacteriaceae</taxon>
        <taxon>Flavobacterium</taxon>
    </lineage>
</organism>
<keyword evidence="4" id="KW-1185">Reference proteome</keyword>
<keyword evidence="1" id="KW-0732">Signal</keyword>
<feature type="chain" id="PRO_5010322291" evidence="1">
    <location>
        <begin position="20"/>
        <end position="205"/>
    </location>
</feature>
<name>A0A1I4X667_9FLAO</name>
<dbReference type="Proteomes" id="UP000182961">
    <property type="component" value="Unassembled WGS sequence"/>
</dbReference>
<evidence type="ECO:0000259" key="2">
    <source>
        <dbReference type="Pfam" id="PF13568"/>
    </source>
</evidence>
<evidence type="ECO:0000256" key="1">
    <source>
        <dbReference type="SAM" id="SignalP"/>
    </source>
</evidence>
<evidence type="ECO:0000313" key="3">
    <source>
        <dbReference type="EMBL" id="SFN21205.1"/>
    </source>
</evidence>
<evidence type="ECO:0000313" key="4">
    <source>
        <dbReference type="Proteomes" id="UP000182961"/>
    </source>
</evidence>
<gene>
    <name evidence="3" type="ORF">SAMN05444143_10842</name>
</gene>
<dbReference type="InterPro" id="IPR025665">
    <property type="entry name" value="Beta-barrel_OMP_2"/>
</dbReference>
<feature type="domain" description="Outer membrane protein beta-barrel" evidence="2">
    <location>
        <begin position="19"/>
        <end position="182"/>
    </location>
</feature>
<dbReference type="AlphaFoldDB" id="A0A1I4X667"/>
<feature type="signal peptide" evidence="1">
    <location>
        <begin position="1"/>
        <end position="19"/>
    </location>
</feature>
<dbReference type="RefSeq" id="WP_024981343.1">
    <property type="nucleotide sequence ID" value="NZ_CBCRUM010000005.1"/>
</dbReference>
<proteinExistence type="predicted"/>
<dbReference type="EMBL" id="FOUT01000008">
    <property type="protein sequence ID" value="SFN21205.1"/>
    <property type="molecule type" value="Genomic_DNA"/>
</dbReference>
<sequence>MKKNILTAIAVFGFAFANAQETKFGLKGGMNIANFSGDVEDNSSKVSFHVGGFAEIKISDKLSIQPELLYSEQGTNIDGFSTYLDFTEYTADINFRLSYINIPVMFKVYVDKSFYFELGPQLGILTGAKTVTKLSGFNQEVKQDAKDFFKSTDFGLNFGAGYDFTNHLFANVRYNLGLANIAETVDGDDSKIKNSNFMFSVGYKF</sequence>
<dbReference type="eggNOG" id="COG3637">
    <property type="taxonomic scope" value="Bacteria"/>
</dbReference>
<dbReference type="Pfam" id="PF13568">
    <property type="entry name" value="OMP_b-brl_2"/>
    <property type="match status" value="1"/>
</dbReference>